<dbReference type="Proteomes" id="UP001497045">
    <property type="component" value="Unassembled WGS sequence"/>
</dbReference>
<evidence type="ECO:0000313" key="4">
    <source>
        <dbReference type="Proteomes" id="UP001497045"/>
    </source>
</evidence>
<reference evidence="3 4" key="1">
    <citation type="submission" date="2024-04" db="EMBL/GenBank/DDBJ databases">
        <title>Aurantiacibacter sp. DGU6 16S ribosomal RNA gene Genome sequencing and assembly.</title>
        <authorList>
            <person name="Park S."/>
        </authorList>
    </citation>
    <scope>NUCLEOTIDE SEQUENCE [LARGE SCALE GENOMIC DNA]</scope>
    <source>
        <strain evidence="3 4">DGU6</strain>
    </source>
</reference>
<dbReference type="Pfam" id="PF26061">
    <property type="entry name" value="DUF8021"/>
    <property type="match status" value="1"/>
</dbReference>
<feature type="signal peptide" evidence="1">
    <location>
        <begin position="1"/>
        <end position="28"/>
    </location>
</feature>
<feature type="chain" id="PRO_5046946161" description="DUF8021 domain-containing protein" evidence="1">
    <location>
        <begin position="29"/>
        <end position="294"/>
    </location>
</feature>
<proteinExistence type="predicted"/>
<name>A0ABU9IE29_9SPHN</name>
<sequence>MTRKPKSLKLYAVLAAATAFVSATPAMAQGACTREQLQGMADDWIEAIEQGTMMTMQLGEWVDYNENFERSSLGGFLHPAREVNWHMALLDTTSCKVFVEAVMKDAERPIVTATTFGSGFFGVGSFDNIVTDEGDWLFDAEATYEYARREDWGDIPEGERATREELIAAADAYLDLFNDPTVEVPWGTPCARLEGGVYTARGEPTDSCNVGVPEGVELTNRRYVVDPVKGAVNVFLEFGENRRPDSHTFRVENGAIRYIHTVTYCEEDNCGFTPFAEMLANNPDMQPPYAPLDE</sequence>
<evidence type="ECO:0000256" key="1">
    <source>
        <dbReference type="SAM" id="SignalP"/>
    </source>
</evidence>
<dbReference type="RefSeq" id="WP_341672821.1">
    <property type="nucleotide sequence ID" value="NZ_JBBYHV010000001.1"/>
</dbReference>
<accession>A0ABU9IE29</accession>
<dbReference type="EMBL" id="JBBYHV010000001">
    <property type="protein sequence ID" value="MEL1250299.1"/>
    <property type="molecule type" value="Genomic_DNA"/>
</dbReference>
<feature type="domain" description="DUF8021" evidence="2">
    <location>
        <begin position="159"/>
        <end position="263"/>
    </location>
</feature>
<dbReference type="InterPro" id="IPR058334">
    <property type="entry name" value="DUF8021"/>
</dbReference>
<evidence type="ECO:0000259" key="2">
    <source>
        <dbReference type="Pfam" id="PF26061"/>
    </source>
</evidence>
<evidence type="ECO:0000313" key="3">
    <source>
        <dbReference type="EMBL" id="MEL1250299.1"/>
    </source>
</evidence>
<comment type="caution">
    <text evidence="3">The sequence shown here is derived from an EMBL/GenBank/DDBJ whole genome shotgun (WGS) entry which is preliminary data.</text>
</comment>
<protein>
    <recommendedName>
        <fullName evidence="2">DUF8021 domain-containing protein</fullName>
    </recommendedName>
</protein>
<keyword evidence="1" id="KW-0732">Signal</keyword>
<organism evidence="3 4">
    <name type="scientific">Aurantiacibacter gilvus</name>
    <dbReference type="NCBI Taxonomy" id="3139141"/>
    <lineage>
        <taxon>Bacteria</taxon>
        <taxon>Pseudomonadati</taxon>
        <taxon>Pseudomonadota</taxon>
        <taxon>Alphaproteobacteria</taxon>
        <taxon>Sphingomonadales</taxon>
        <taxon>Erythrobacteraceae</taxon>
        <taxon>Aurantiacibacter</taxon>
    </lineage>
</organism>
<gene>
    <name evidence="3" type="ORF">AAEO60_06410</name>
</gene>
<keyword evidence="4" id="KW-1185">Reference proteome</keyword>